<dbReference type="SMART" id="SM00388">
    <property type="entry name" value="HisKA"/>
    <property type="match status" value="1"/>
</dbReference>
<feature type="domain" description="PAC" evidence="8">
    <location>
        <begin position="272"/>
        <end position="324"/>
    </location>
</feature>
<dbReference type="RefSeq" id="WP_069378949.1">
    <property type="nucleotide sequence ID" value="NZ_CP017141.1"/>
</dbReference>
<evidence type="ECO:0000256" key="4">
    <source>
        <dbReference type="ARBA" id="ARBA00022679"/>
    </source>
</evidence>
<evidence type="ECO:0000259" key="8">
    <source>
        <dbReference type="PROSITE" id="PS50113"/>
    </source>
</evidence>
<dbReference type="EC" id="2.7.13.3" evidence="2"/>
<keyword evidence="6" id="KW-0472">Membrane</keyword>
<evidence type="ECO:0000256" key="2">
    <source>
        <dbReference type="ARBA" id="ARBA00012438"/>
    </source>
</evidence>
<gene>
    <name evidence="9" type="ORF">BFS30_08845</name>
</gene>
<evidence type="ECO:0000256" key="1">
    <source>
        <dbReference type="ARBA" id="ARBA00000085"/>
    </source>
</evidence>
<dbReference type="AlphaFoldDB" id="A0A1D7QEY9"/>
<dbReference type="PROSITE" id="PS50113">
    <property type="entry name" value="PAC"/>
    <property type="match status" value="1"/>
</dbReference>
<dbReference type="CDD" id="cd00130">
    <property type="entry name" value="PAS"/>
    <property type="match status" value="2"/>
</dbReference>
<dbReference type="InterPro" id="IPR052162">
    <property type="entry name" value="Sensor_kinase/Photoreceptor"/>
</dbReference>
<dbReference type="Pfam" id="PF00989">
    <property type="entry name" value="PAS"/>
    <property type="match status" value="1"/>
</dbReference>
<dbReference type="InterPro" id="IPR013655">
    <property type="entry name" value="PAS_fold_3"/>
</dbReference>
<dbReference type="Gene3D" id="1.10.287.130">
    <property type="match status" value="1"/>
</dbReference>
<dbReference type="PROSITE" id="PS50112">
    <property type="entry name" value="PAS"/>
    <property type="match status" value="1"/>
</dbReference>
<keyword evidence="10" id="KW-1185">Reference proteome</keyword>
<feature type="domain" description="PAS" evidence="7">
    <location>
        <begin position="72"/>
        <end position="136"/>
    </location>
</feature>
<dbReference type="InterPro" id="IPR000014">
    <property type="entry name" value="PAS"/>
</dbReference>
<dbReference type="PANTHER" id="PTHR43304">
    <property type="entry name" value="PHYTOCHROME-LIKE PROTEIN CPH1"/>
    <property type="match status" value="1"/>
</dbReference>
<dbReference type="GO" id="GO:0000155">
    <property type="term" value="F:phosphorelay sensor kinase activity"/>
    <property type="evidence" value="ECO:0007669"/>
    <property type="project" value="InterPro"/>
</dbReference>
<dbReference type="NCBIfam" id="TIGR00229">
    <property type="entry name" value="sensory_box"/>
    <property type="match status" value="2"/>
</dbReference>
<keyword evidence="6" id="KW-0812">Transmembrane</keyword>
<dbReference type="SUPFAM" id="SSF47384">
    <property type="entry name" value="Homodimeric domain of signal transducing histidine kinase"/>
    <property type="match status" value="1"/>
</dbReference>
<organism evidence="9 10">
    <name type="scientific">Pedobacter steynii</name>
    <dbReference type="NCBI Taxonomy" id="430522"/>
    <lineage>
        <taxon>Bacteria</taxon>
        <taxon>Pseudomonadati</taxon>
        <taxon>Bacteroidota</taxon>
        <taxon>Sphingobacteriia</taxon>
        <taxon>Sphingobacteriales</taxon>
        <taxon>Sphingobacteriaceae</taxon>
        <taxon>Pedobacter</taxon>
    </lineage>
</organism>
<keyword evidence="3" id="KW-0597">Phosphoprotein</keyword>
<evidence type="ECO:0000256" key="3">
    <source>
        <dbReference type="ARBA" id="ARBA00022553"/>
    </source>
</evidence>
<accession>A0A1D7QEY9</accession>
<feature type="transmembrane region" description="Helical" evidence="6">
    <location>
        <begin position="47"/>
        <end position="65"/>
    </location>
</feature>
<dbReference type="SMART" id="SM00086">
    <property type="entry name" value="PAC"/>
    <property type="match status" value="1"/>
</dbReference>
<dbReference type="InterPro" id="IPR036097">
    <property type="entry name" value="HisK_dim/P_sf"/>
</dbReference>
<dbReference type="KEGG" id="psty:BFS30_08845"/>
<dbReference type="InterPro" id="IPR035965">
    <property type="entry name" value="PAS-like_dom_sf"/>
</dbReference>
<feature type="transmembrane region" description="Helical" evidence="6">
    <location>
        <begin position="7"/>
        <end position="27"/>
    </location>
</feature>
<dbReference type="EMBL" id="CP017141">
    <property type="protein sequence ID" value="AOM77258.1"/>
    <property type="molecule type" value="Genomic_DNA"/>
</dbReference>
<name>A0A1D7QEY9_9SPHI</name>
<keyword evidence="5" id="KW-0418">Kinase</keyword>
<evidence type="ECO:0000313" key="9">
    <source>
        <dbReference type="EMBL" id="AOM77258.1"/>
    </source>
</evidence>
<dbReference type="CDD" id="cd00082">
    <property type="entry name" value="HisKA"/>
    <property type="match status" value="1"/>
</dbReference>
<dbReference type="SMART" id="SM00091">
    <property type="entry name" value="PAS"/>
    <property type="match status" value="2"/>
</dbReference>
<evidence type="ECO:0000259" key="7">
    <source>
        <dbReference type="PROSITE" id="PS50112"/>
    </source>
</evidence>
<dbReference type="GO" id="GO:0006355">
    <property type="term" value="P:regulation of DNA-templated transcription"/>
    <property type="evidence" value="ECO:0007669"/>
    <property type="project" value="InterPro"/>
</dbReference>
<dbReference type="Gene3D" id="3.30.450.20">
    <property type="entry name" value="PAS domain"/>
    <property type="match status" value="2"/>
</dbReference>
<sequence>MRKNSALIILVYITLGVIWLNLGSHWIERLDKDTPGEDMSFLYDYKNIIFLIVSGVILFFLIEMYRRNLSSMEKSYKQLFEGSIAAIYVLDRSTYRLLEVNEIMVRKYGYSRKELLDMTALDLRPPEEQEKLKEYLGSEQPEGRATGVWLHQKKNGEVFHMLISHHHTVYQGQPAFTVIAIDIEVYVKAEERIKELLDVYETVTSVTNDVIWEYCPHTDKLHWMNGFTEIFGYEEALRGDTREWILSKIHPEDRERVEQSMEESLAQLSNSWRCEYQLQCADGTYKYVSNQAFILLDKNGQAEKMVGALRDITVRKNYEQRLLLKNQMLKDIAWNNSHELRRPVSNISGILDLMKADAERNQTDLSLLEMLERSAAELDEIITKINDSTKNVDLKN</sequence>
<dbReference type="InterPro" id="IPR000700">
    <property type="entry name" value="PAS-assoc_C"/>
</dbReference>
<evidence type="ECO:0000256" key="5">
    <source>
        <dbReference type="ARBA" id="ARBA00022777"/>
    </source>
</evidence>
<keyword evidence="6" id="KW-1133">Transmembrane helix</keyword>
<keyword evidence="4" id="KW-0808">Transferase</keyword>
<dbReference type="PANTHER" id="PTHR43304:SF1">
    <property type="entry name" value="PAC DOMAIN-CONTAINING PROTEIN"/>
    <property type="match status" value="1"/>
</dbReference>
<comment type="catalytic activity">
    <reaction evidence="1">
        <text>ATP + protein L-histidine = ADP + protein N-phospho-L-histidine.</text>
        <dbReference type="EC" id="2.7.13.3"/>
    </reaction>
</comment>
<dbReference type="InterPro" id="IPR013767">
    <property type="entry name" value="PAS_fold"/>
</dbReference>
<proteinExistence type="predicted"/>
<dbReference type="OrthoDB" id="6231665at2"/>
<reference evidence="9 10" key="1">
    <citation type="submission" date="2016-08" db="EMBL/GenBank/DDBJ databases">
        <authorList>
            <person name="Seilhamer J.J."/>
        </authorList>
    </citation>
    <scope>NUCLEOTIDE SEQUENCE [LARGE SCALE GENOMIC DNA]</scope>
    <source>
        <strain evidence="9 10">DX4</strain>
    </source>
</reference>
<dbReference type="SUPFAM" id="SSF55785">
    <property type="entry name" value="PYP-like sensor domain (PAS domain)"/>
    <property type="match status" value="2"/>
</dbReference>
<dbReference type="Proteomes" id="UP000094313">
    <property type="component" value="Chromosome"/>
</dbReference>
<evidence type="ECO:0000256" key="6">
    <source>
        <dbReference type="SAM" id="Phobius"/>
    </source>
</evidence>
<evidence type="ECO:0000313" key="10">
    <source>
        <dbReference type="Proteomes" id="UP000094313"/>
    </source>
</evidence>
<protein>
    <recommendedName>
        <fullName evidence="2">histidine kinase</fullName>
        <ecNumber evidence="2">2.7.13.3</ecNumber>
    </recommendedName>
</protein>
<dbReference type="Pfam" id="PF08447">
    <property type="entry name" value="PAS_3"/>
    <property type="match status" value="1"/>
</dbReference>
<dbReference type="InterPro" id="IPR001610">
    <property type="entry name" value="PAC"/>
</dbReference>
<dbReference type="InterPro" id="IPR003661">
    <property type="entry name" value="HisK_dim/P_dom"/>
</dbReference>